<evidence type="ECO:0000313" key="4">
    <source>
        <dbReference type="Proteomes" id="UP000247702"/>
    </source>
</evidence>
<dbReference type="Proteomes" id="UP000247702">
    <property type="component" value="Unassembled WGS sequence"/>
</dbReference>
<protein>
    <recommendedName>
        <fullName evidence="5">VWFA domain-containing protein</fullName>
    </recommendedName>
</protein>
<dbReference type="InterPro" id="IPR027417">
    <property type="entry name" value="P-loop_NTPase"/>
</dbReference>
<evidence type="ECO:0000313" key="2">
    <source>
        <dbReference type="EMBL" id="GBC00891.1"/>
    </source>
</evidence>
<dbReference type="Proteomes" id="UP000615446">
    <property type="component" value="Unassembled WGS sequence"/>
</dbReference>
<keyword evidence="1" id="KW-0175">Coiled coil</keyword>
<evidence type="ECO:0008006" key="5">
    <source>
        <dbReference type="Google" id="ProtNLM"/>
    </source>
</evidence>
<reference evidence="2 4" key="1">
    <citation type="submission" date="2017-11" db="EMBL/GenBank/DDBJ databases">
        <title>The genome of Rhizophagus clarus HR1 reveals common genetic basis of auxotrophy among arbuscular mycorrhizal fungi.</title>
        <authorList>
            <person name="Kobayashi Y."/>
        </authorList>
    </citation>
    <scope>NUCLEOTIDE SEQUENCE [LARGE SCALE GENOMIC DNA]</scope>
    <source>
        <strain evidence="2 4">HR1</strain>
    </source>
</reference>
<accession>A0A2Z6RG37</accession>
<comment type="caution">
    <text evidence="2">The sequence shown here is derived from an EMBL/GenBank/DDBJ whole genome shotgun (WGS) entry which is preliminary data.</text>
</comment>
<gene>
    <name evidence="3" type="ORF">RCL2_001116400</name>
    <name evidence="2" type="ORF">RclHR1_00400005</name>
</gene>
<feature type="coiled-coil region" evidence="1">
    <location>
        <begin position="738"/>
        <end position="767"/>
    </location>
</feature>
<keyword evidence="4" id="KW-1185">Reference proteome</keyword>
<evidence type="ECO:0000256" key="1">
    <source>
        <dbReference type="SAM" id="Coils"/>
    </source>
</evidence>
<sequence length="2105" mass="245274">MQVQDSDQASDNADYDDSINESVVFVNTPTTSTQHQTSIEYDENSLYTQDESEIEYSPSPQFANDYVENQQQSINLLEQNLSQIILPPGNNDMLQDDQQSYDEYASKSRYSESLTEESQISHQFESPIQISYDEIMNKTSQNLVTNIGKPFENNIKNTPDIKNEFDYKNKSDSKKNIRNVLKNQKIWLNNQTEYGKDLVDYIPGLYRLLFKPGDSSSSANQIIISHDSLRRLCNDMSPLSFKSISEINYAKLDSISFRFIGCYGNHAFIAKFLFNKEIINQKTYNLLKDSQSSAESLNKPSLLPGIYLLVVNPDLGLVIHWPEIGCYEENAPPQTKRNMINFHRCLTELTDHQLCFMTDNDLKSFDWNLNNPDLNTSNDNESYYELEVKKSLERQYDFEIDHGFKVNLSHEIKADMNIKFQYDVPLYPIVVESTTNQSFITRKMVKKLNKNVVTFLASSFSTDLCKILQERSLYIDRGSMDMKQLELLINKGFKAEKELLRPFYDEIAAAKSRMESKKDQANRTMEEDAEIITRMGWKKSYSIFEIFVDNDDSSENNEVIGEEEYNRIQSKYPEVKEMIKKIKINSPNWTRLKKRYVLAYLVIRNIYRLLESSQEVKEHAVKEFYSMFVDEENDLHKLVEKYEQRSRDFFSSRSSAFRPIALRINQIDEQSKKISLTKQDSEFVAQDLVNSPFFGNLNHIRQDVLSVFLNEYQNWRKEKFPNSVREMVPKFSFNKELMDKINDDFSREKEEIENRELERICIGLEKNHRDGLLRLNILNISNVTDATDKENRICLTYELEANQLQITIYETLFNSYIQDDVPNLILSSDFSTGLCGVDFRIDPIVYDFRKIAQFENRKFLLVLYNKKSKQVEIFFDVAQQLARRFKKSDSIEPFKIPNIDENFLMAINEPKELIAIFDTNKAMLNVFSFSYDQTNLIARNSNIQLPRWYNDIIPRHFLFIKDTEELCFVEKNGQARIFNLVNQQFRPAIGKFPSNTENVLSTPDGSCIVAFVKERIDDEEVADSVEKYICRAYVYFCVKFGDSVNKVVNLPQNLQSLISLQFTRVNKLHTHLVSFDLPNGCLNSVVVKIAMEKTHYLIQERASLGRVKLVDSSHKNADCVIIKGKGTHFEKIIQEGQNIVIMEERYNVIKVLSDTKLRVSGKLKSTSVIDKWMGFNVEPIESKTKSNDFIDVYRLMFEKYPIENCIDSQQISPLYLKIVLDIDDNDTDEYMEKFHDYAIENLRNSTKKLATILKKFFASVISFHELDFDNVRLLSKCSSNYNLGEWIIKLCCLIPIQIAVTRNNLFHPLKDGLSWDEVDRVEFDNGYGHHVDSIANNISFGWYEGIFKHFGNKKVKIVSVMGDQTCEKSFMLNHLIGTSFDDSAMRYTEGIWMSLVITEEYLYVALDFEGPNRTPQEDLFLMLFNTAVSNLIFFKNQHDVNRDTLSMFQKFQDGALTFESGSKIPQAKLCIVVNNTPKANKDVVKNYMTKLSQFVLEEGEDNFISKMYKGGIDIVSWPTFNDAAWFKNLANISKKLVKQEEKYENSRTFLQNTKVIMAKLKMCDWSSLEETLLQIRIAILKRLLPTVVSYGLEDNNITRELTELTNYDNGNPIDDPIVNFSDILHGFKGTATILPDSKIRLYDENESFIRFSKNLRAHFEEAVQARKETSDDSKWFANFDKFVKYVIERRVSRVKEWYSQNTSKFPQDNNDIVNGKYAMEQETDKLALLWTLCGSTCHQCRLKCVKNRDHEENHDCLSDHKCHFKCDFDETHNKKLIPDCIYIAGHEGKHACDQENHLCGKPCNLIDKLNCQKICSKEIGHDGEHLCESTRHYCGEDCSLSTYTQKGDYVCPNKCVIPYNEEHDLHRCENETCPIQCPIPNCQKRCKNDNHFHSYDDLHVDHFCGNEHPCQEYCKDDGVCKVITVPKRQITCAKYKYIQLNERLRCSKKIPPNEFEHTGEHTHKENGFHFCGVECKYCEYYCTLPYGHIQIHETRHGNMKPDEFTDSYDDNFENKGQDQVLCNLKCKGLGKHPHVDYCQNEENCKLGNQRNDIQHIDEQAYPYSDKPKDLISHKLFWERTGFKDPYSIQEQKEFAKWNHEYIDEN</sequence>
<dbReference type="OrthoDB" id="2343366at2759"/>
<dbReference type="PANTHER" id="PTHR22796:SF1">
    <property type="entry name" value="VWFA DOMAIN-CONTAINING PROTEIN"/>
    <property type="match status" value="1"/>
</dbReference>
<dbReference type="SUPFAM" id="SSF52540">
    <property type="entry name" value="P-loop containing nucleoside triphosphate hydrolases"/>
    <property type="match status" value="1"/>
</dbReference>
<dbReference type="PANTHER" id="PTHR22796">
    <property type="entry name" value="URG4-RELATED"/>
    <property type="match status" value="1"/>
</dbReference>
<organism evidence="2 4">
    <name type="scientific">Rhizophagus clarus</name>
    <dbReference type="NCBI Taxonomy" id="94130"/>
    <lineage>
        <taxon>Eukaryota</taxon>
        <taxon>Fungi</taxon>
        <taxon>Fungi incertae sedis</taxon>
        <taxon>Mucoromycota</taxon>
        <taxon>Glomeromycotina</taxon>
        <taxon>Glomeromycetes</taxon>
        <taxon>Glomerales</taxon>
        <taxon>Glomeraceae</taxon>
        <taxon>Rhizophagus</taxon>
    </lineage>
</organism>
<evidence type="ECO:0000313" key="3">
    <source>
        <dbReference type="EMBL" id="GES84023.1"/>
    </source>
</evidence>
<reference evidence="3" key="2">
    <citation type="submission" date="2019-10" db="EMBL/GenBank/DDBJ databases">
        <title>Conservation and host-specific expression of non-tandemly repeated heterogenous ribosome RNA gene in arbuscular mycorrhizal fungi.</title>
        <authorList>
            <person name="Maeda T."/>
            <person name="Kobayashi Y."/>
            <person name="Nakagawa T."/>
            <person name="Ezawa T."/>
            <person name="Yamaguchi K."/>
            <person name="Bino T."/>
            <person name="Nishimoto Y."/>
            <person name="Shigenobu S."/>
            <person name="Kawaguchi M."/>
        </authorList>
    </citation>
    <scope>NUCLEOTIDE SEQUENCE</scope>
    <source>
        <strain evidence="3">HR1</strain>
    </source>
</reference>
<name>A0A2Z6RG37_9GLOM</name>
<dbReference type="Gene3D" id="3.40.50.300">
    <property type="entry name" value="P-loop containing nucleotide triphosphate hydrolases"/>
    <property type="match status" value="1"/>
</dbReference>
<dbReference type="EMBL" id="BEXD01003335">
    <property type="protein sequence ID" value="GBC00891.1"/>
    <property type="molecule type" value="Genomic_DNA"/>
</dbReference>
<proteinExistence type="predicted"/>
<dbReference type="EMBL" id="BLAL01000075">
    <property type="protein sequence ID" value="GES84023.1"/>
    <property type="molecule type" value="Genomic_DNA"/>
</dbReference>